<evidence type="ECO:0000256" key="4">
    <source>
        <dbReference type="ARBA" id="ARBA00023002"/>
    </source>
</evidence>
<evidence type="ECO:0000313" key="7">
    <source>
        <dbReference type="EMBL" id="TDE08030.1"/>
    </source>
</evidence>
<protein>
    <submittedName>
        <fullName evidence="7">Salicylate 1-monooxygenase</fullName>
    </submittedName>
</protein>
<dbReference type="AlphaFoldDB" id="A0A4R5D806"/>
<evidence type="ECO:0000256" key="5">
    <source>
        <dbReference type="ARBA" id="ARBA00023033"/>
    </source>
</evidence>
<evidence type="ECO:0000256" key="2">
    <source>
        <dbReference type="ARBA" id="ARBA00022630"/>
    </source>
</evidence>
<dbReference type="InterPro" id="IPR050493">
    <property type="entry name" value="FAD-dep_Monooxygenase_BioMet"/>
</dbReference>
<dbReference type="SUPFAM" id="SSF54373">
    <property type="entry name" value="FAD-linked reductases, C-terminal domain"/>
    <property type="match status" value="1"/>
</dbReference>
<dbReference type="Pfam" id="PF01494">
    <property type="entry name" value="FAD_binding_3"/>
    <property type="match status" value="1"/>
</dbReference>
<dbReference type="InterPro" id="IPR036188">
    <property type="entry name" value="FAD/NAD-bd_sf"/>
</dbReference>
<dbReference type="InParanoid" id="A0A4R5D806"/>
<keyword evidence="3" id="KW-0274">FAD</keyword>
<dbReference type="EMBL" id="SMKZ01000028">
    <property type="protein sequence ID" value="TDE08030.1"/>
    <property type="molecule type" value="Genomic_DNA"/>
</dbReference>
<dbReference type="OrthoDB" id="9782160at2"/>
<evidence type="ECO:0000256" key="3">
    <source>
        <dbReference type="ARBA" id="ARBA00022827"/>
    </source>
</evidence>
<evidence type="ECO:0000313" key="8">
    <source>
        <dbReference type="Proteomes" id="UP000294739"/>
    </source>
</evidence>
<evidence type="ECO:0000256" key="1">
    <source>
        <dbReference type="ARBA" id="ARBA00001974"/>
    </source>
</evidence>
<accession>A0A4R5D806</accession>
<comment type="cofactor">
    <cofactor evidence="1">
        <name>FAD</name>
        <dbReference type="ChEBI" id="CHEBI:57692"/>
    </cofactor>
</comment>
<dbReference type="GO" id="GO:0071949">
    <property type="term" value="F:FAD binding"/>
    <property type="evidence" value="ECO:0007669"/>
    <property type="project" value="InterPro"/>
</dbReference>
<gene>
    <name evidence="7" type="ORF">E1269_19040</name>
</gene>
<dbReference type="RefSeq" id="WP_131897391.1">
    <property type="nucleotide sequence ID" value="NZ_SMKZ01000028.1"/>
</dbReference>
<dbReference type="SUPFAM" id="SSF51905">
    <property type="entry name" value="FAD/NAD(P)-binding domain"/>
    <property type="match status" value="1"/>
</dbReference>
<keyword evidence="8" id="KW-1185">Reference proteome</keyword>
<keyword evidence="4" id="KW-0560">Oxidoreductase</keyword>
<proteinExistence type="predicted"/>
<dbReference type="Gene3D" id="3.50.50.60">
    <property type="entry name" value="FAD/NAD(P)-binding domain"/>
    <property type="match status" value="1"/>
</dbReference>
<sequence length="390" mass="42628">MSSQSPPIVMIIGAGIGGLTLAAALDTVGIRSTILEQATRFTRVGAGIQMTPNAVKVLRGIGLDERLREIAYDAQWRTSREWNTAREILRIPMGRVLEERYGAPHLLLHRGDLHQALLSRVRSDSIRLATRVIDVQAGGGGVRLVLADGTIEEADVVVAADGVHSTTREALFEMTPAAYSGTIAYRSVFPSSLLSRPLTDPKSKWRGPDRQISIYYVGHGDEVYFTTRVPYPEPVRESFSLEADLEELRAAFAGFHTEVRDFLAACPKAQKWAIYERDPLPTWLRGPVALLGDAAHPMTPSMAQGAAMSMEDAAVLARCMAAEPGDIGAALDRYLRTRYDRASAVQMESSRDQWNWTTAGSAVTHAVDSDYVYSYDAWAAPLAAAAAVRR</sequence>
<dbReference type="GO" id="GO:0004497">
    <property type="term" value="F:monooxygenase activity"/>
    <property type="evidence" value="ECO:0007669"/>
    <property type="project" value="UniProtKB-KW"/>
</dbReference>
<dbReference type="PANTHER" id="PTHR13789">
    <property type="entry name" value="MONOOXYGENASE"/>
    <property type="match status" value="1"/>
</dbReference>
<reference evidence="7 8" key="1">
    <citation type="submission" date="2019-03" db="EMBL/GenBank/DDBJ databases">
        <title>Draft genome sequences of novel Actinobacteria.</title>
        <authorList>
            <person name="Sahin N."/>
            <person name="Ay H."/>
            <person name="Saygin H."/>
        </authorList>
    </citation>
    <scope>NUCLEOTIDE SEQUENCE [LARGE SCALE GENOMIC DNA]</scope>
    <source>
        <strain evidence="7 8">5K138</strain>
    </source>
</reference>
<feature type="domain" description="FAD-binding" evidence="6">
    <location>
        <begin position="9"/>
        <end position="347"/>
    </location>
</feature>
<dbReference type="PANTHER" id="PTHR13789:SF318">
    <property type="entry name" value="GERANYLGERANYL DIPHOSPHATE REDUCTASE"/>
    <property type="match status" value="1"/>
</dbReference>
<keyword evidence="5 7" id="KW-0503">Monooxygenase</keyword>
<keyword evidence="2" id="KW-0285">Flavoprotein</keyword>
<dbReference type="FunCoup" id="A0A4R5D806">
    <property type="interactions" value="27"/>
</dbReference>
<dbReference type="Proteomes" id="UP000294739">
    <property type="component" value="Unassembled WGS sequence"/>
</dbReference>
<comment type="caution">
    <text evidence="7">The sequence shown here is derived from an EMBL/GenBank/DDBJ whole genome shotgun (WGS) entry which is preliminary data.</text>
</comment>
<name>A0A4R5D806_9ACTN</name>
<dbReference type="PRINTS" id="PR00420">
    <property type="entry name" value="RNGMNOXGNASE"/>
</dbReference>
<dbReference type="InterPro" id="IPR002938">
    <property type="entry name" value="FAD-bd"/>
</dbReference>
<organism evidence="7 8">
    <name type="scientific">Jiangella asiatica</name>
    <dbReference type="NCBI Taxonomy" id="2530372"/>
    <lineage>
        <taxon>Bacteria</taxon>
        <taxon>Bacillati</taxon>
        <taxon>Actinomycetota</taxon>
        <taxon>Actinomycetes</taxon>
        <taxon>Jiangellales</taxon>
        <taxon>Jiangellaceae</taxon>
        <taxon>Jiangella</taxon>
    </lineage>
</organism>
<evidence type="ECO:0000259" key="6">
    <source>
        <dbReference type="Pfam" id="PF01494"/>
    </source>
</evidence>